<evidence type="ECO:0000256" key="1">
    <source>
        <dbReference type="SAM" id="MobiDB-lite"/>
    </source>
</evidence>
<feature type="compositionally biased region" description="Polar residues" evidence="1">
    <location>
        <begin position="12"/>
        <end position="30"/>
    </location>
</feature>
<dbReference type="Proteomes" id="UP001175000">
    <property type="component" value="Unassembled WGS sequence"/>
</dbReference>
<sequence length="344" mass="37674">MKMPVDLENPSDPATNFRPSETMWTSTTQSGPPSQRWKYLTCHRNMSLVSILCISLTIFCPRISQDNFLLSPFPIESIDSKKTSFLLTLFSQRGVTVPQDAHNNPATGVDPLHTPKTFAAAGALRPPAKLTQARPSTCSPSRQGLDLQLCLGDTSDRWVTWQKCTTTAFTFHFSSVSRARYPARLNCKSITRITTPVSLTNSPLSPCLRTSMSKPRDLRTLGASWLLLAFLAFLASPSLASCPPSPFCSLSQLFFFGFLSPLPSQVSQAGNLGAISCPSAPPWKPQEIPLCRDKKNQDNVQGLGIVCRGGDRSHLPQPSIAWVFKAYCLSELGFSMSVHHGNAL</sequence>
<feature type="region of interest" description="Disordered" evidence="1">
    <location>
        <begin position="1"/>
        <end position="30"/>
    </location>
</feature>
<evidence type="ECO:0000313" key="2">
    <source>
        <dbReference type="EMBL" id="KAK0609213.1"/>
    </source>
</evidence>
<reference evidence="2" key="1">
    <citation type="submission" date="2023-06" db="EMBL/GenBank/DDBJ databases">
        <title>Genome-scale phylogeny and comparative genomics of the fungal order Sordariales.</title>
        <authorList>
            <consortium name="Lawrence Berkeley National Laboratory"/>
            <person name="Hensen N."/>
            <person name="Bonometti L."/>
            <person name="Westerberg I."/>
            <person name="Brannstrom I.O."/>
            <person name="Guillou S."/>
            <person name="Cros-Aarteil S."/>
            <person name="Calhoun S."/>
            <person name="Haridas S."/>
            <person name="Kuo A."/>
            <person name="Mondo S."/>
            <person name="Pangilinan J."/>
            <person name="Riley R."/>
            <person name="Labutti K."/>
            <person name="Andreopoulos B."/>
            <person name="Lipzen A."/>
            <person name="Chen C."/>
            <person name="Yanf M."/>
            <person name="Daum C."/>
            <person name="Ng V."/>
            <person name="Clum A."/>
            <person name="Steindorff A."/>
            <person name="Ohm R."/>
            <person name="Martin F."/>
            <person name="Silar P."/>
            <person name="Natvig D."/>
            <person name="Lalanne C."/>
            <person name="Gautier V."/>
            <person name="Ament-Velasquez S.L."/>
            <person name="Kruys A."/>
            <person name="Hutchinson M.I."/>
            <person name="Powell A.J."/>
            <person name="Barry K."/>
            <person name="Miller A.N."/>
            <person name="Grigoriev I.V."/>
            <person name="Debuchy R."/>
            <person name="Gladieux P."/>
            <person name="Thoren M.H."/>
            <person name="Johannesson H."/>
        </authorList>
    </citation>
    <scope>NUCLEOTIDE SEQUENCE</scope>
    <source>
        <strain evidence="2">CBS 606.72</strain>
    </source>
</reference>
<gene>
    <name evidence="2" type="ORF">B0T14DRAFT_87753</name>
</gene>
<evidence type="ECO:0000313" key="3">
    <source>
        <dbReference type="Proteomes" id="UP001175000"/>
    </source>
</evidence>
<dbReference type="EMBL" id="JAULSU010000011">
    <property type="protein sequence ID" value="KAK0609213.1"/>
    <property type="molecule type" value="Genomic_DNA"/>
</dbReference>
<keyword evidence="3" id="KW-1185">Reference proteome</keyword>
<protein>
    <submittedName>
        <fullName evidence="2">Uncharacterized protein</fullName>
    </submittedName>
</protein>
<dbReference type="AlphaFoldDB" id="A0AA39TZS3"/>
<comment type="caution">
    <text evidence="2">The sequence shown here is derived from an EMBL/GenBank/DDBJ whole genome shotgun (WGS) entry which is preliminary data.</text>
</comment>
<proteinExistence type="predicted"/>
<organism evidence="2 3">
    <name type="scientific">Immersiella caudata</name>
    <dbReference type="NCBI Taxonomy" id="314043"/>
    <lineage>
        <taxon>Eukaryota</taxon>
        <taxon>Fungi</taxon>
        <taxon>Dikarya</taxon>
        <taxon>Ascomycota</taxon>
        <taxon>Pezizomycotina</taxon>
        <taxon>Sordariomycetes</taxon>
        <taxon>Sordariomycetidae</taxon>
        <taxon>Sordariales</taxon>
        <taxon>Lasiosphaeriaceae</taxon>
        <taxon>Immersiella</taxon>
    </lineage>
</organism>
<name>A0AA39TZS3_9PEZI</name>
<accession>A0AA39TZS3</accession>